<keyword evidence="1" id="KW-1185">Reference proteome</keyword>
<dbReference type="WBParaSite" id="nRc.2.0.1.t03998-RA">
    <property type="protein sequence ID" value="nRc.2.0.1.t03998-RA"/>
    <property type="gene ID" value="nRc.2.0.1.g03998"/>
</dbReference>
<sequence>MKTSDKNKISFPTYRIDFKKCHEHCVAIDRIVIDRKDPDMKPGQSKRLHLELQLQEYSTRAKYKTTYGRLCFVLNFQTFREIADVDCSEI</sequence>
<accession>A0A915HPX1</accession>
<dbReference type="Proteomes" id="UP000887565">
    <property type="component" value="Unplaced"/>
</dbReference>
<name>A0A915HPX1_ROMCU</name>
<protein>
    <submittedName>
        <fullName evidence="2">Uncharacterized protein</fullName>
    </submittedName>
</protein>
<organism evidence="1 2">
    <name type="scientific">Romanomermis culicivorax</name>
    <name type="common">Nematode worm</name>
    <dbReference type="NCBI Taxonomy" id="13658"/>
    <lineage>
        <taxon>Eukaryota</taxon>
        <taxon>Metazoa</taxon>
        <taxon>Ecdysozoa</taxon>
        <taxon>Nematoda</taxon>
        <taxon>Enoplea</taxon>
        <taxon>Dorylaimia</taxon>
        <taxon>Mermithida</taxon>
        <taxon>Mermithoidea</taxon>
        <taxon>Mermithidae</taxon>
        <taxon>Romanomermis</taxon>
    </lineage>
</organism>
<dbReference type="AlphaFoldDB" id="A0A915HPX1"/>
<evidence type="ECO:0000313" key="1">
    <source>
        <dbReference type="Proteomes" id="UP000887565"/>
    </source>
</evidence>
<reference evidence="2" key="1">
    <citation type="submission" date="2022-11" db="UniProtKB">
        <authorList>
            <consortium name="WormBaseParasite"/>
        </authorList>
    </citation>
    <scope>IDENTIFICATION</scope>
</reference>
<evidence type="ECO:0000313" key="2">
    <source>
        <dbReference type="WBParaSite" id="nRc.2.0.1.t03998-RA"/>
    </source>
</evidence>
<proteinExistence type="predicted"/>